<dbReference type="UniPathway" id="UPA00145">
    <property type="reaction ID" value="UER00566"/>
</dbReference>
<keyword evidence="6 7" id="KW-0119">Carbohydrate metabolism</keyword>
<reference evidence="12 13" key="1">
    <citation type="submission" date="2018-10" db="EMBL/GenBank/DDBJ databases">
        <title>Sequencing the genomes of 1000 actinobacteria strains.</title>
        <authorList>
            <person name="Klenk H.-P."/>
        </authorList>
    </citation>
    <scope>NUCLEOTIDE SEQUENCE [LARGE SCALE GENOMIC DNA]</scope>
    <source>
        <strain evidence="12 13">DSM 44267</strain>
    </source>
</reference>
<dbReference type="SUPFAM" id="SSF53067">
    <property type="entry name" value="Actin-like ATPase domain"/>
    <property type="match status" value="2"/>
</dbReference>
<comment type="pathway">
    <text evidence="7 9">Carbohydrate degradation; L-arabinose degradation via L-ribulose; D-xylulose 5-phosphate from L-arabinose (bacterial route): step 2/3.</text>
</comment>
<gene>
    <name evidence="7" type="primary">araB</name>
    <name evidence="12" type="ORF">DFJ68_0324</name>
</gene>
<evidence type="ECO:0000256" key="5">
    <source>
        <dbReference type="ARBA" id="ARBA00022935"/>
    </source>
</evidence>
<comment type="catalytic activity">
    <reaction evidence="7">
        <text>D-ribulose + ATP = D-ribulose 5-phosphate + ADP + H(+)</text>
        <dbReference type="Rhea" id="RHEA:17601"/>
        <dbReference type="ChEBI" id="CHEBI:15378"/>
        <dbReference type="ChEBI" id="CHEBI:17173"/>
        <dbReference type="ChEBI" id="CHEBI:30616"/>
        <dbReference type="ChEBI" id="CHEBI:58121"/>
        <dbReference type="ChEBI" id="CHEBI:456216"/>
        <dbReference type="EC" id="2.7.1.16"/>
    </reaction>
</comment>
<keyword evidence="13" id="KW-1185">Reference proteome</keyword>
<keyword evidence="5 7" id="KW-0054">Arabinose catabolism</keyword>
<dbReference type="NCBIfam" id="NF003154">
    <property type="entry name" value="PRK04123.1"/>
    <property type="match status" value="1"/>
</dbReference>
<dbReference type="PANTHER" id="PTHR43435">
    <property type="entry name" value="RIBULOKINASE"/>
    <property type="match status" value="1"/>
</dbReference>
<evidence type="ECO:0000313" key="12">
    <source>
        <dbReference type="EMBL" id="RKT76921.1"/>
    </source>
</evidence>
<dbReference type="InterPro" id="IPR005929">
    <property type="entry name" value="Ribulokinase"/>
</dbReference>
<dbReference type="InterPro" id="IPR043129">
    <property type="entry name" value="ATPase_NBD"/>
</dbReference>
<feature type="compositionally biased region" description="Basic and acidic residues" evidence="10">
    <location>
        <begin position="599"/>
        <end position="611"/>
    </location>
</feature>
<dbReference type="EC" id="2.7.1.16" evidence="7 8"/>
<dbReference type="CDD" id="cd07781">
    <property type="entry name" value="ASKHA_NBD_FGGY_L-RBK"/>
    <property type="match status" value="1"/>
</dbReference>
<sequence length="611" mass="64594">MTTAAPSTTTAQNGRSRDTYVVGVDYGTLSGRALVVRVADGAEVGTAVYEYGHAVVTDRLPTGGPALPPEWALQVPDDYRDVLRHAVPDAVAAAGIDPADVVGIATDFTACTVLPTTGDGVPLCETERFASRPHAWVKLWRHHAAQGQADRINTLAAERGEAWLPRYGGLISSEWEFAKALQVLEEDPEVYEATDHWVEAADWIVWQLCGTYVRNACTAGYKGILQDGAYPTRDFLAALNPDFEGFVDDKLDHPIGALGAVAGRLTAEASRWTGLPEGIAVAVGNVDAHVTAPAAQATEPGQMVAIMGTSTCHVMNSDVLREVPGMCGVVDGGIVDGRWGYEAGQSGVGDIFGWFVKTGVPPEYVTAAGESGVSVHEHLTALAARQEVGEHGLVALDWHSGNRSVLVDHELSGLVVGQTLATRPEDTYRALLESTAFGTRTILETFRESGVPVEELVIAGGLAKNRLLMQIYADVTRLPLSLIGSEQGPALGSAIHAAVAAGCYPDVTTAARHMGRVQRAAFVPDEARAAAYDSLYAEYRTLHDHFGRGGNDVMKRLKGLRREAVARRAETGGAHEAGDPASGSAEVNSTATTSSSDADVARSGERVEVGA</sequence>
<evidence type="ECO:0000256" key="9">
    <source>
        <dbReference type="RuleBase" id="RU003455"/>
    </source>
</evidence>
<comment type="similarity">
    <text evidence="7 9">Belongs to the ribulokinase family.</text>
</comment>
<evidence type="ECO:0000256" key="3">
    <source>
        <dbReference type="ARBA" id="ARBA00022777"/>
    </source>
</evidence>
<evidence type="ECO:0000256" key="4">
    <source>
        <dbReference type="ARBA" id="ARBA00022840"/>
    </source>
</evidence>
<evidence type="ECO:0000256" key="2">
    <source>
        <dbReference type="ARBA" id="ARBA00022741"/>
    </source>
</evidence>
<evidence type="ECO:0000256" key="8">
    <source>
        <dbReference type="NCBIfam" id="TIGR01234"/>
    </source>
</evidence>
<comment type="caution">
    <text evidence="12">The sequence shown here is derived from an EMBL/GenBank/DDBJ whole genome shotgun (WGS) entry which is preliminary data.</text>
</comment>
<dbReference type="Gene3D" id="3.30.420.40">
    <property type="match status" value="2"/>
</dbReference>
<feature type="compositionally biased region" description="Low complexity" evidence="10">
    <location>
        <begin position="589"/>
        <end position="598"/>
    </location>
</feature>
<dbReference type="PANTHER" id="PTHR43435:SF4">
    <property type="entry name" value="FGGY CARBOHYDRATE KINASE DOMAIN-CONTAINING PROTEIN"/>
    <property type="match status" value="1"/>
</dbReference>
<dbReference type="EMBL" id="RBXT01000001">
    <property type="protein sequence ID" value="RKT76921.1"/>
    <property type="molecule type" value="Genomic_DNA"/>
</dbReference>
<keyword evidence="4 7" id="KW-0067">ATP-binding</keyword>
<dbReference type="GO" id="GO:0005524">
    <property type="term" value="F:ATP binding"/>
    <property type="evidence" value="ECO:0007669"/>
    <property type="project" value="UniProtKB-UniRule"/>
</dbReference>
<evidence type="ECO:0000256" key="10">
    <source>
        <dbReference type="SAM" id="MobiDB-lite"/>
    </source>
</evidence>
<evidence type="ECO:0000256" key="1">
    <source>
        <dbReference type="ARBA" id="ARBA00022679"/>
    </source>
</evidence>
<dbReference type="HAMAP" id="MF_00520">
    <property type="entry name" value="Ribulokinase"/>
    <property type="match status" value="1"/>
</dbReference>
<evidence type="ECO:0000259" key="11">
    <source>
        <dbReference type="Pfam" id="PF02782"/>
    </source>
</evidence>
<dbReference type="AlphaFoldDB" id="A0A495XQS9"/>
<comment type="catalytic activity">
    <reaction evidence="7 9">
        <text>L-ribulose + ATP = L-ribulose 5-phosphate + ADP + H(+)</text>
        <dbReference type="Rhea" id="RHEA:22072"/>
        <dbReference type="ChEBI" id="CHEBI:15378"/>
        <dbReference type="ChEBI" id="CHEBI:16880"/>
        <dbReference type="ChEBI" id="CHEBI:30616"/>
        <dbReference type="ChEBI" id="CHEBI:58226"/>
        <dbReference type="ChEBI" id="CHEBI:456216"/>
        <dbReference type="EC" id="2.7.1.16"/>
    </reaction>
</comment>
<accession>A0A495XQS9</accession>
<protein>
    <recommendedName>
        <fullName evidence="7 8">Ribulokinase</fullName>
        <ecNumber evidence="7 8">2.7.1.16</ecNumber>
    </recommendedName>
</protein>
<dbReference type="Pfam" id="PF02782">
    <property type="entry name" value="FGGY_C"/>
    <property type="match status" value="1"/>
</dbReference>
<evidence type="ECO:0000313" key="13">
    <source>
        <dbReference type="Proteomes" id="UP000278440"/>
    </source>
</evidence>
<dbReference type="GO" id="GO:0019150">
    <property type="term" value="F:D-ribulokinase activity"/>
    <property type="evidence" value="ECO:0007669"/>
    <property type="project" value="TreeGrafter"/>
</dbReference>
<keyword evidence="2 7" id="KW-0547">Nucleotide-binding</keyword>
<proteinExistence type="inferred from homology"/>
<dbReference type="GO" id="GO:0005737">
    <property type="term" value="C:cytoplasm"/>
    <property type="evidence" value="ECO:0007669"/>
    <property type="project" value="TreeGrafter"/>
</dbReference>
<keyword evidence="3 7" id="KW-0418">Kinase</keyword>
<dbReference type="RefSeq" id="WP_121030482.1">
    <property type="nucleotide sequence ID" value="NZ_RBXT01000001.1"/>
</dbReference>
<feature type="domain" description="Carbohydrate kinase FGGY C-terminal" evidence="11">
    <location>
        <begin position="304"/>
        <end position="501"/>
    </location>
</feature>
<dbReference type="InterPro" id="IPR018485">
    <property type="entry name" value="FGGY_C"/>
</dbReference>
<feature type="region of interest" description="Disordered" evidence="10">
    <location>
        <begin position="567"/>
        <end position="611"/>
    </location>
</feature>
<dbReference type="GO" id="GO:0008741">
    <property type="term" value="F:ribulokinase activity"/>
    <property type="evidence" value="ECO:0007669"/>
    <property type="project" value="UniProtKB-UniRule"/>
</dbReference>
<dbReference type="GO" id="GO:0019569">
    <property type="term" value="P:L-arabinose catabolic process to D-xylulose 5-phosphate"/>
    <property type="evidence" value="ECO:0007669"/>
    <property type="project" value="UniProtKB-UniRule"/>
</dbReference>
<name>A0A495XQS9_9MICO</name>
<evidence type="ECO:0000256" key="6">
    <source>
        <dbReference type="ARBA" id="ARBA00023277"/>
    </source>
</evidence>
<evidence type="ECO:0000256" key="7">
    <source>
        <dbReference type="HAMAP-Rule" id="MF_00520"/>
    </source>
</evidence>
<dbReference type="OrthoDB" id="9805576at2"/>
<keyword evidence="1 7" id="KW-0808">Transferase</keyword>
<dbReference type="NCBIfam" id="TIGR01234">
    <property type="entry name" value="L-ribulokinase"/>
    <property type="match status" value="1"/>
</dbReference>
<dbReference type="Proteomes" id="UP000278440">
    <property type="component" value="Unassembled WGS sequence"/>
</dbReference>
<organism evidence="12 13">
    <name type="scientific">Terracoccus luteus</name>
    <dbReference type="NCBI Taxonomy" id="53356"/>
    <lineage>
        <taxon>Bacteria</taxon>
        <taxon>Bacillati</taxon>
        <taxon>Actinomycetota</taxon>
        <taxon>Actinomycetes</taxon>
        <taxon>Micrococcales</taxon>
        <taxon>Intrasporangiaceae</taxon>
        <taxon>Terracoccus</taxon>
    </lineage>
</organism>